<organism evidence="10 11">
    <name type="scientific">Agarivorans albus MKT 106</name>
    <dbReference type="NCBI Taxonomy" id="1331007"/>
    <lineage>
        <taxon>Bacteria</taxon>
        <taxon>Pseudomonadati</taxon>
        <taxon>Pseudomonadota</taxon>
        <taxon>Gammaproteobacteria</taxon>
        <taxon>Alteromonadales</taxon>
        <taxon>Alteromonadaceae</taxon>
        <taxon>Agarivorans</taxon>
    </lineage>
</organism>
<reference evidence="10" key="1">
    <citation type="journal article" date="2013" name="Genome Announc.">
        <title>Draft Genome Sequence of Agarivorans albus Strain MKT 106T, an Agarolytic Marine Bacterium.</title>
        <authorList>
            <person name="Yasuike M."/>
            <person name="Nakamura Y."/>
            <person name="Kai W."/>
            <person name="Fujiwara A."/>
            <person name="Fukui Y."/>
            <person name="Satomi M."/>
            <person name="Sano M."/>
        </authorList>
    </citation>
    <scope>NUCLEOTIDE SEQUENCE [LARGE SCALE GENOMIC DNA]</scope>
</reference>
<feature type="domain" description="p-hydroxybenzoic acid efflux pump subunit AaeA-like beta-barrel" evidence="9">
    <location>
        <begin position="186"/>
        <end position="284"/>
    </location>
</feature>
<dbReference type="NCBIfam" id="TIGR01730">
    <property type="entry name" value="RND_mfp"/>
    <property type="match status" value="1"/>
</dbReference>
<dbReference type="Pfam" id="PF25876">
    <property type="entry name" value="HH_MFP_RND"/>
    <property type="match status" value="1"/>
</dbReference>
<gene>
    <name evidence="10" type="ORF">AALB_2144</name>
</gene>
<evidence type="ECO:0000256" key="4">
    <source>
        <dbReference type="ARBA" id="ARBA00022989"/>
    </source>
</evidence>
<feature type="domain" description="Multidrug resistance protein MdtA-like alpha-helical hairpin" evidence="7">
    <location>
        <begin position="81"/>
        <end position="151"/>
    </location>
</feature>
<evidence type="ECO:0000256" key="6">
    <source>
        <dbReference type="SAM" id="Coils"/>
    </source>
</evidence>
<feature type="coiled-coil region" evidence="6">
    <location>
        <begin position="80"/>
        <end position="140"/>
    </location>
</feature>
<comment type="similarity">
    <text evidence="2">Belongs to the membrane fusion protein (MFP) (TC 8.A.1) family.</text>
</comment>
<dbReference type="Gene3D" id="2.40.50.100">
    <property type="match status" value="1"/>
</dbReference>
<sequence>MKTKILTVLLVVVAATLAGLKYQHYLANPWTRDALVRANIVEITPRVTGPVVAIYISDNQRVKSGDLLFEIDDSVYLTASQQANANLAQAKAVLARANNEQQRMSALEKRTPGSVPVITLNNLQNDVLSAQANVKAASAALKGAELNLSFTKVYASKDGYITNFNLAEGAHVVANQPVVALIDESSFWIEGFFKETDIEAMQQGNMAKITLMSYPDTPLKGQVSSIGYGIAQADGSTSTHMLPSVNPNFEWIRLAQRLPVKITVTELPANVQLRVGTTASVMINKQVSANERS</sequence>
<dbReference type="Pfam" id="PF25963">
    <property type="entry name" value="Beta-barrel_AAEA"/>
    <property type="match status" value="1"/>
</dbReference>
<dbReference type="InterPro" id="IPR050393">
    <property type="entry name" value="MFP_Efflux_Pump"/>
</dbReference>
<evidence type="ECO:0000256" key="5">
    <source>
        <dbReference type="ARBA" id="ARBA00023136"/>
    </source>
</evidence>
<evidence type="ECO:0000259" key="8">
    <source>
        <dbReference type="Pfam" id="PF25917"/>
    </source>
</evidence>
<keyword evidence="11" id="KW-1185">Reference proteome</keyword>
<dbReference type="STRING" id="1331007.AALB_2144"/>
<evidence type="ECO:0000313" key="10">
    <source>
        <dbReference type="EMBL" id="GAD02064.1"/>
    </source>
</evidence>
<comment type="subcellular location">
    <subcellularLocation>
        <location evidence="1">Membrane</location>
        <topology evidence="1">Single-pass membrane protein</topology>
    </subcellularLocation>
</comment>
<keyword evidence="4" id="KW-1133">Transmembrane helix</keyword>
<dbReference type="PANTHER" id="PTHR30367:SF1">
    <property type="entry name" value="MULTIDRUG RESISTANCE PROTEIN MDTN"/>
    <property type="match status" value="1"/>
</dbReference>
<evidence type="ECO:0000259" key="7">
    <source>
        <dbReference type="Pfam" id="PF25876"/>
    </source>
</evidence>
<dbReference type="InterPro" id="IPR058634">
    <property type="entry name" value="AaeA-lik-b-barrel"/>
</dbReference>
<feature type="domain" description="Multidrug resistance protein MdtA-like barrel-sandwich hybrid" evidence="8">
    <location>
        <begin position="39"/>
        <end position="181"/>
    </location>
</feature>
<proteinExistence type="inferred from homology"/>
<dbReference type="Gene3D" id="2.40.30.170">
    <property type="match status" value="1"/>
</dbReference>
<dbReference type="InterPro" id="IPR006143">
    <property type="entry name" value="RND_pump_MFP"/>
</dbReference>
<dbReference type="SUPFAM" id="SSF111369">
    <property type="entry name" value="HlyD-like secretion proteins"/>
    <property type="match status" value="1"/>
</dbReference>
<name>R9PL06_AGAAL</name>
<dbReference type="InterPro" id="IPR058624">
    <property type="entry name" value="MdtA-like_HH"/>
</dbReference>
<dbReference type="Pfam" id="PF25917">
    <property type="entry name" value="BSH_RND"/>
    <property type="match status" value="1"/>
</dbReference>
<keyword evidence="5" id="KW-0472">Membrane</keyword>
<keyword evidence="6" id="KW-0175">Coiled coil</keyword>
<dbReference type="InterPro" id="IPR058625">
    <property type="entry name" value="MdtA-like_BSH"/>
</dbReference>
<dbReference type="GO" id="GO:0022857">
    <property type="term" value="F:transmembrane transporter activity"/>
    <property type="evidence" value="ECO:0007669"/>
    <property type="project" value="InterPro"/>
</dbReference>
<evidence type="ECO:0000256" key="3">
    <source>
        <dbReference type="ARBA" id="ARBA00022692"/>
    </source>
</evidence>
<evidence type="ECO:0000259" key="9">
    <source>
        <dbReference type="Pfam" id="PF25963"/>
    </source>
</evidence>
<accession>R9PL06</accession>
<dbReference type="AlphaFoldDB" id="R9PL06"/>
<dbReference type="Proteomes" id="UP000014461">
    <property type="component" value="Unassembled WGS sequence"/>
</dbReference>
<protein>
    <submittedName>
        <fullName evidence="10">Uncharacterized protein</fullName>
    </submittedName>
</protein>
<dbReference type="PANTHER" id="PTHR30367">
    <property type="entry name" value="P-HYDROXYBENZOIC ACID EFFLUX PUMP SUBUNIT AAEA-RELATED"/>
    <property type="match status" value="1"/>
</dbReference>
<keyword evidence="3" id="KW-0812">Transmembrane</keyword>
<dbReference type="RefSeq" id="WP_016401832.1">
    <property type="nucleotide sequence ID" value="NZ_BARX01000013.1"/>
</dbReference>
<evidence type="ECO:0000313" key="11">
    <source>
        <dbReference type="Proteomes" id="UP000014461"/>
    </source>
</evidence>
<dbReference type="OrthoDB" id="9811754at2"/>
<evidence type="ECO:0000256" key="1">
    <source>
        <dbReference type="ARBA" id="ARBA00004167"/>
    </source>
</evidence>
<dbReference type="GO" id="GO:0016020">
    <property type="term" value="C:membrane"/>
    <property type="evidence" value="ECO:0007669"/>
    <property type="project" value="InterPro"/>
</dbReference>
<comment type="caution">
    <text evidence="10">The sequence shown here is derived from an EMBL/GenBank/DDBJ whole genome shotgun (WGS) entry which is preliminary data.</text>
</comment>
<dbReference type="EMBL" id="BARX01000013">
    <property type="protein sequence ID" value="GAD02064.1"/>
    <property type="molecule type" value="Genomic_DNA"/>
</dbReference>
<evidence type="ECO:0000256" key="2">
    <source>
        <dbReference type="ARBA" id="ARBA00009477"/>
    </source>
</evidence>